<proteinExistence type="inferred from homology"/>
<dbReference type="InterPro" id="IPR029760">
    <property type="entry name" value="GPX_CS"/>
</dbReference>
<dbReference type="GO" id="GO:0004601">
    <property type="term" value="F:peroxidase activity"/>
    <property type="evidence" value="ECO:0007669"/>
    <property type="project" value="UniProtKB-KW"/>
</dbReference>
<protein>
    <recommendedName>
        <fullName evidence="5">Glutathione peroxidase</fullName>
    </recommendedName>
</protein>
<gene>
    <name evidence="6" type="ORF">SAMN02746064_01384</name>
</gene>
<keyword evidence="7" id="KW-1185">Reference proteome</keyword>
<feature type="active site" evidence="4">
    <location>
        <position position="35"/>
    </location>
</feature>
<dbReference type="FunFam" id="3.40.30.10:FF:000010">
    <property type="entry name" value="Glutathione peroxidase"/>
    <property type="match status" value="1"/>
</dbReference>
<dbReference type="PRINTS" id="PR01011">
    <property type="entry name" value="GLUTPROXDASE"/>
</dbReference>
<dbReference type="CDD" id="cd00340">
    <property type="entry name" value="GSH_Peroxidase"/>
    <property type="match status" value="1"/>
</dbReference>
<dbReference type="STRING" id="1120975.SAMN02746064_01384"/>
<dbReference type="RefSeq" id="WP_073270470.1">
    <property type="nucleotide sequence ID" value="NZ_FQTU01000008.1"/>
</dbReference>
<organism evidence="6 7">
    <name type="scientific">Alkalibacter saccharofermentans DSM 14828</name>
    <dbReference type="NCBI Taxonomy" id="1120975"/>
    <lineage>
        <taxon>Bacteria</taxon>
        <taxon>Bacillati</taxon>
        <taxon>Bacillota</taxon>
        <taxon>Clostridia</taxon>
        <taxon>Eubacteriales</taxon>
        <taxon>Eubacteriaceae</taxon>
        <taxon>Alkalibacter</taxon>
    </lineage>
</organism>
<reference evidence="6 7" key="1">
    <citation type="submission" date="2016-11" db="EMBL/GenBank/DDBJ databases">
        <authorList>
            <person name="Jaros S."/>
            <person name="Januszkiewicz K."/>
            <person name="Wedrychowicz H."/>
        </authorList>
    </citation>
    <scope>NUCLEOTIDE SEQUENCE [LARGE SCALE GENOMIC DNA]</scope>
    <source>
        <strain evidence="6 7">DSM 14828</strain>
    </source>
</reference>
<evidence type="ECO:0000256" key="5">
    <source>
        <dbReference type="RuleBase" id="RU000499"/>
    </source>
</evidence>
<dbReference type="PROSITE" id="PS00460">
    <property type="entry name" value="GLUTATHIONE_PEROXID_1"/>
    <property type="match status" value="1"/>
</dbReference>
<dbReference type="PANTHER" id="PTHR11592:SF78">
    <property type="entry name" value="GLUTATHIONE PEROXIDASE"/>
    <property type="match status" value="1"/>
</dbReference>
<accession>A0A1M4X0T3</accession>
<name>A0A1M4X0T3_9FIRM</name>
<evidence type="ECO:0000313" key="7">
    <source>
        <dbReference type="Proteomes" id="UP000184251"/>
    </source>
</evidence>
<dbReference type="Proteomes" id="UP000184251">
    <property type="component" value="Unassembled WGS sequence"/>
</dbReference>
<evidence type="ECO:0000256" key="4">
    <source>
        <dbReference type="PIRSR" id="PIRSR000303-1"/>
    </source>
</evidence>
<dbReference type="PROSITE" id="PS51355">
    <property type="entry name" value="GLUTATHIONE_PEROXID_3"/>
    <property type="match status" value="1"/>
</dbReference>
<dbReference type="InterPro" id="IPR000889">
    <property type="entry name" value="Glutathione_peroxidase"/>
</dbReference>
<dbReference type="InterPro" id="IPR036249">
    <property type="entry name" value="Thioredoxin-like_sf"/>
</dbReference>
<evidence type="ECO:0000256" key="3">
    <source>
        <dbReference type="ARBA" id="ARBA00023002"/>
    </source>
</evidence>
<dbReference type="PROSITE" id="PS00763">
    <property type="entry name" value="GLUTATHIONE_PEROXID_2"/>
    <property type="match status" value="1"/>
</dbReference>
<dbReference type="Gene3D" id="3.40.30.10">
    <property type="entry name" value="Glutaredoxin"/>
    <property type="match status" value="1"/>
</dbReference>
<dbReference type="EMBL" id="FQTU01000008">
    <property type="protein sequence ID" value="SHE87116.1"/>
    <property type="molecule type" value="Genomic_DNA"/>
</dbReference>
<comment type="similarity">
    <text evidence="1 5">Belongs to the glutathione peroxidase family.</text>
</comment>
<dbReference type="AlphaFoldDB" id="A0A1M4X0T3"/>
<evidence type="ECO:0000313" key="6">
    <source>
        <dbReference type="EMBL" id="SHE87116.1"/>
    </source>
</evidence>
<dbReference type="PANTHER" id="PTHR11592">
    <property type="entry name" value="GLUTATHIONE PEROXIDASE"/>
    <property type="match status" value="1"/>
</dbReference>
<dbReference type="PIRSF" id="PIRSF000303">
    <property type="entry name" value="Glutathion_perox"/>
    <property type="match status" value="1"/>
</dbReference>
<dbReference type="GO" id="GO:0034599">
    <property type="term" value="P:cellular response to oxidative stress"/>
    <property type="evidence" value="ECO:0007669"/>
    <property type="project" value="TreeGrafter"/>
</dbReference>
<dbReference type="Pfam" id="PF00255">
    <property type="entry name" value="GSHPx"/>
    <property type="match status" value="1"/>
</dbReference>
<dbReference type="OrthoDB" id="9809733at2"/>
<sequence length="180" mass="20720">MSIYDIKVKTIDGEETTLEKYRGKVLLVVNTASKCGFTPQYEGLEALYQSLGNKDFEILAFPSNQFKEEPGSNDEIKNFCQLNYGVTFPLFDKVDVRGENVHPIYAYLTEKAPFQGWDLSDEVQKKFHGINVDRSPEFAEDESVKWNFTKFLIDKNGNVVKRFDSWVEPEDIADSIRELI</sequence>
<evidence type="ECO:0000256" key="2">
    <source>
        <dbReference type="ARBA" id="ARBA00022559"/>
    </source>
</evidence>
<keyword evidence="2 5" id="KW-0575">Peroxidase</keyword>
<evidence type="ECO:0000256" key="1">
    <source>
        <dbReference type="ARBA" id="ARBA00006926"/>
    </source>
</evidence>
<dbReference type="SUPFAM" id="SSF52833">
    <property type="entry name" value="Thioredoxin-like"/>
    <property type="match status" value="1"/>
</dbReference>
<dbReference type="InterPro" id="IPR029759">
    <property type="entry name" value="GPX_AS"/>
</dbReference>
<keyword evidence="3 5" id="KW-0560">Oxidoreductase</keyword>